<proteinExistence type="predicted"/>
<evidence type="ECO:0000313" key="2">
    <source>
        <dbReference type="EMBL" id="MDY0747427.1"/>
    </source>
</evidence>
<dbReference type="Proteomes" id="UP001285263">
    <property type="component" value="Unassembled WGS sequence"/>
</dbReference>
<dbReference type="InterPro" id="IPR035890">
    <property type="entry name" value="Anti-sigma-28_factor_FlgM_sf"/>
</dbReference>
<dbReference type="SUPFAM" id="SSF101498">
    <property type="entry name" value="Anti-sigma factor FlgM"/>
    <property type="match status" value="1"/>
</dbReference>
<keyword evidence="2" id="KW-0969">Cilium</keyword>
<dbReference type="InterPro" id="IPR031316">
    <property type="entry name" value="FlgM_C"/>
</dbReference>
<evidence type="ECO:0000313" key="3">
    <source>
        <dbReference type="Proteomes" id="UP001285263"/>
    </source>
</evidence>
<organism evidence="2 3">
    <name type="scientific">Roseateles agri</name>
    <dbReference type="NCBI Taxonomy" id="3098619"/>
    <lineage>
        <taxon>Bacteria</taxon>
        <taxon>Pseudomonadati</taxon>
        <taxon>Pseudomonadota</taxon>
        <taxon>Betaproteobacteria</taxon>
        <taxon>Burkholderiales</taxon>
        <taxon>Sphaerotilaceae</taxon>
        <taxon>Roseateles</taxon>
    </lineage>
</organism>
<dbReference type="RefSeq" id="WP_320425397.1">
    <property type="nucleotide sequence ID" value="NZ_JAXCLA010000008.1"/>
</dbReference>
<accession>A0ABU5DM94</accession>
<dbReference type="EMBL" id="JAXCLA010000008">
    <property type="protein sequence ID" value="MDY0747427.1"/>
    <property type="molecule type" value="Genomic_DNA"/>
</dbReference>
<name>A0ABU5DM94_9BURK</name>
<dbReference type="Pfam" id="PF04316">
    <property type="entry name" value="FlgM"/>
    <property type="match status" value="1"/>
</dbReference>
<keyword evidence="2" id="KW-0282">Flagellum</keyword>
<gene>
    <name evidence="2" type="ORF">SNE35_23185</name>
</gene>
<keyword evidence="3" id="KW-1185">Reference proteome</keyword>
<keyword evidence="2" id="KW-0966">Cell projection</keyword>
<evidence type="ECO:0000259" key="1">
    <source>
        <dbReference type="Pfam" id="PF04316"/>
    </source>
</evidence>
<comment type="caution">
    <text evidence="2">The sequence shown here is derived from an EMBL/GenBank/DDBJ whole genome shotgun (WGS) entry which is preliminary data.</text>
</comment>
<reference evidence="2 3" key="1">
    <citation type="submission" date="2023-11" db="EMBL/GenBank/DDBJ databases">
        <title>Paucibacter sp. nov., isolated from fresh soil in Korea.</title>
        <authorList>
            <person name="Le N.T.T."/>
        </authorList>
    </citation>
    <scope>NUCLEOTIDE SEQUENCE [LARGE SCALE GENOMIC DNA]</scope>
    <source>
        <strain evidence="2 3">R3-3</strain>
    </source>
</reference>
<sequence length="99" mass="10139">MKTTRGDRMKINGSNPINPAAPVAAAAPAAPVTAPAEIDRASAAESALLKPARDALAALPDDIDAAKVAELRDALARGEIKFDAGRLAALIQRYHGGKA</sequence>
<feature type="domain" description="Anti-sigma-28 factor FlgM C-terminal" evidence="1">
    <location>
        <begin position="47"/>
        <end position="89"/>
    </location>
</feature>
<protein>
    <submittedName>
        <fullName evidence="2">Flagellar biosynthesis anti-sigma factor FlgM</fullName>
    </submittedName>
</protein>